<protein>
    <submittedName>
        <fullName evidence="3">Por secretion system C-terminal sorting domain-containing protein</fullName>
    </submittedName>
</protein>
<dbReference type="EMBL" id="FNQY01000024">
    <property type="protein sequence ID" value="SEA51603.1"/>
    <property type="molecule type" value="Genomic_DNA"/>
</dbReference>
<dbReference type="AlphaFoldDB" id="A0A1H4BU42"/>
<gene>
    <name evidence="3" type="ORF">SAMN05192529_12437</name>
</gene>
<sequence>MDKILRNKLRQQNNSQAGPGQGLKAGRVLLFGVLSFLMLLGSSRLNQTAAATLPVGNPLFANFSTDPFNMDLGDNILGTAEKHVSCYPNPAVSYINFKLDKAVAKDSKLFIFSFTGKQMAELALTGSVIKVTLENYYRGLYVYQLRSPGGAILESGKFQVKN</sequence>
<keyword evidence="4" id="KW-1185">Reference proteome</keyword>
<accession>A0A1H4BU42</accession>
<dbReference type="InterPro" id="IPR026444">
    <property type="entry name" value="Secre_tail"/>
</dbReference>
<reference evidence="3 4" key="1">
    <citation type="submission" date="2016-10" db="EMBL/GenBank/DDBJ databases">
        <authorList>
            <person name="de Groot N.N."/>
        </authorList>
    </citation>
    <scope>NUCLEOTIDE SEQUENCE [LARGE SCALE GENOMIC DNA]</scope>
    <source>
        <strain evidence="3 4">Vu-144</strain>
    </source>
</reference>
<dbReference type="NCBIfam" id="TIGR04183">
    <property type="entry name" value="Por_Secre_tail"/>
    <property type="match status" value="1"/>
</dbReference>
<organism evidence="3 4">
    <name type="scientific">Arachidicoccus rhizosphaerae</name>
    <dbReference type="NCBI Taxonomy" id="551991"/>
    <lineage>
        <taxon>Bacteria</taxon>
        <taxon>Pseudomonadati</taxon>
        <taxon>Bacteroidota</taxon>
        <taxon>Chitinophagia</taxon>
        <taxon>Chitinophagales</taxon>
        <taxon>Chitinophagaceae</taxon>
        <taxon>Arachidicoccus</taxon>
    </lineage>
</organism>
<feature type="domain" description="Secretion system C-terminal sorting" evidence="2">
    <location>
        <begin position="87"/>
        <end position="149"/>
    </location>
</feature>
<evidence type="ECO:0000313" key="3">
    <source>
        <dbReference type="EMBL" id="SEA51603.1"/>
    </source>
</evidence>
<evidence type="ECO:0000313" key="4">
    <source>
        <dbReference type="Proteomes" id="UP000199041"/>
    </source>
</evidence>
<dbReference type="Proteomes" id="UP000199041">
    <property type="component" value="Unassembled WGS sequence"/>
</dbReference>
<dbReference type="Pfam" id="PF18962">
    <property type="entry name" value="Por_Secre_tail"/>
    <property type="match status" value="1"/>
</dbReference>
<proteinExistence type="predicted"/>
<name>A0A1H4BU42_9BACT</name>
<dbReference type="STRING" id="551991.SAMN05192529_12437"/>
<dbReference type="RefSeq" id="WP_091400460.1">
    <property type="nucleotide sequence ID" value="NZ_FNQY01000024.1"/>
</dbReference>
<feature type="region of interest" description="Disordered" evidence="1">
    <location>
        <begin position="1"/>
        <end position="20"/>
    </location>
</feature>
<dbReference type="OrthoDB" id="667194at2"/>
<evidence type="ECO:0000256" key="1">
    <source>
        <dbReference type="SAM" id="MobiDB-lite"/>
    </source>
</evidence>
<evidence type="ECO:0000259" key="2">
    <source>
        <dbReference type="Pfam" id="PF18962"/>
    </source>
</evidence>